<name>A0ABW9MWC9_9FIRM</name>
<reference evidence="1 2" key="1">
    <citation type="journal article" date="2025" name="Anaerobe">
        <title>Description of Anaerococcus kampingiae sp. nov., Anaerococcus groningensis sp. nov., Anaerococcus martiniensis sp. nov., and Anaerococcus cruorum sp. nov., isolated from human clinical specimens.</title>
        <authorList>
            <person name="Boiten K.E."/>
            <person name="Meijer J."/>
            <person name="van Wezel E.M."/>
            <person name="Veloo A.C.M."/>
        </authorList>
    </citation>
    <scope>NUCLEOTIDE SEQUENCE [LARGE SCALE GENOMIC DNA]</scope>
    <source>
        <strain evidence="1 2">ENR1039</strain>
    </source>
</reference>
<evidence type="ECO:0000313" key="2">
    <source>
        <dbReference type="Proteomes" id="UP001638015"/>
    </source>
</evidence>
<keyword evidence="2" id="KW-1185">Reference proteome</keyword>
<evidence type="ECO:0000313" key="1">
    <source>
        <dbReference type="EMBL" id="MFO3716134.1"/>
    </source>
</evidence>
<accession>A0ABW9MWC9</accession>
<organism evidence="1 2">
    <name type="scientific">Anaerococcus cruorum</name>
    <dbReference type="NCBI Taxonomy" id="3115617"/>
    <lineage>
        <taxon>Bacteria</taxon>
        <taxon>Bacillati</taxon>
        <taxon>Bacillota</taxon>
        <taxon>Tissierellia</taxon>
        <taxon>Tissierellales</taxon>
        <taxon>Peptoniphilaceae</taxon>
        <taxon>Anaerococcus</taxon>
    </lineage>
</organism>
<dbReference type="EMBL" id="JBGMEH010000006">
    <property type="protein sequence ID" value="MFO3716134.1"/>
    <property type="molecule type" value="Genomic_DNA"/>
</dbReference>
<protein>
    <submittedName>
        <fullName evidence="1">Uncharacterized protein</fullName>
    </submittedName>
</protein>
<sequence>MKDSIFILLLVGLGCALLYLLKSGIKEARLRISLIEDERLQYALGQFVDVVEAVVASINQTIVDPLKNSSELNFDKEAQARVLQMAKDRIKKDLDNKSFEILNKTFNDLDDRIETAIEAEVRKQKLDKEV</sequence>
<gene>
    <name evidence="1" type="ORF">ACCQ40_04950</name>
</gene>
<dbReference type="Proteomes" id="UP001638015">
    <property type="component" value="Unassembled WGS sequence"/>
</dbReference>
<dbReference type="PROSITE" id="PS51257">
    <property type="entry name" value="PROKAR_LIPOPROTEIN"/>
    <property type="match status" value="1"/>
</dbReference>
<proteinExistence type="predicted"/>
<dbReference type="RefSeq" id="WP_410032869.1">
    <property type="nucleotide sequence ID" value="NZ_JBGMEH010000006.1"/>
</dbReference>
<comment type="caution">
    <text evidence="1">The sequence shown here is derived from an EMBL/GenBank/DDBJ whole genome shotgun (WGS) entry which is preliminary data.</text>
</comment>